<keyword evidence="12 19" id="KW-0833">Ubl conjugation pathway</keyword>
<evidence type="ECO:0000256" key="19">
    <source>
        <dbReference type="PIRNR" id="PIRNR037880"/>
    </source>
</evidence>
<dbReference type="Pfam" id="PF17976">
    <property type="entry name" value="zf-RING_12"/>
    <property type="match status" value="1"/>
</dbReference>
<dbReference type="InterPro" id="IPR041170">
    <property type="entry name" value="Znf-RING_14"/>
</dbReference>
<dbReference type="Pfam" id="PF00240">
    <property type="entry name" value="ubiquitin"/>
    <property type="match status" value="1"/>
</dbReference>
<dbReference type="InterPro" id="IPR041565">
    <property type="entry name" value="Parkin_Znf-RING"/>
</dbReference>
<proteinExistence type="inferred from homology"/>
<dbReference type="OMA" id="DPKWDIK"/>
<dbReference type="PANTHER" id="PTHR11685">
    <property type="entry name" value="RBR FAMILY RING FINGER AND IBR DOMAIN-CONTAINING"/>
    <property type="match status" value="1"/>
</dbReference>
<dbReference type="GO" id="GO:0005739">
    <property type="term" value="C:mitochondrion"/>
    <property type="evidence" value="ECO:0007669"/>
    <property type="project" value="UniProtKB-SubCell"/>
</dbReference>
<keyword evidence="14 19" id="KW-0832">Ubl conjugation</keyword>
<dbReference type="GO" id="GO:0006914">
    <property type="term" value="P:autophagy"/>
    <property type="evidence" value="ECO:0007669"/>
    <property type="project" value="UniProtKB-UniRule"/>
</dbReference>
<evidence type="ECO:0000256" key="4">
    <source>
        <dbReference type="ARBA" id="ARBA00004906"/>
    </source>
</evidence>
<evidence type="ECO:0000256" key="16">
    <source>
        <dbReference type="ARBA" id="ARBA00023128"/>
    </source>
</evidence>
<comment type="subunit">
    <text evidence="19">Forms an E3 ubiquitin ligase complex.</text>
</comment>
<protein>
    <recommendedName>
        <fullName evidence="18 19">E3 ubiquitin-protein ligase parkin</fullName>
        <ecNumber evidence="5 19">2.3.2.31</ecNumber>
    </recommendedName>
</protein>
<evidence type="ECO:0000256" key="20">
    <source>
        <dbReference type="PIRSR" id="PIRSR037880-1"/>
    </source>
</evidence>
<dbReference type="InterPro" id="IPR031127">
    <property type="entry name" value="E3_UB_ligase_RBR"/>
</dbReference>
<comment type="similarity">
    <text evidence="17 19">Belongs to the RBR family. Parkin subfamily.</text>
</comment>
<comment type="pathway">
    <text evidence="4 19">Protein modification; protein ubiquitination.</text>
</comment>
<dbReference type="OrthoDB" id="6018516at2759"/>
<dbReference type="SMART" id="SM00647">
    <property type="entry name" value="IBR"/>
    <property type="match status" value="2"/>
</dbReference>
<evidence type="ECO:0000256" key="5">
    <source>
        <dbReference type="ARBA" id="ARBA00012251"/>
    </source>
</evidence>
<evidence type="ECO:0000256" key="17">
    <source>
        <dbReference type="ARBA" id="ARBA00029442"/>
    </source>
</evidence>
<evidence type="ECO:0000256" key="18">
    <source>
        <dbReference type="ARBA" id="ARBA00029536"/>
    </source>
</evidence>
<dbReference type="Gene3D" id="2.20.25.20">
    <property type="match status" value="1"/>
</dbReference>
<keyword evidence="10" id="KW-0677">Repeat</keyword>
<comment type="function">
    <text evidence="19">Functions within a multiprotein E3 ubiquitin ligase complex, catalyzing the covalent attachment of ubiquitin moieties onto substrate proteins.</text>
</comment>
<evidence type="ECO:0000256" key="10">
    <source>
        <dbReference type="ARBA" id="ARBA00022737"/>
    </source>
</evidence>
<dbReference type="GeneID" id="110243769"/>
<keyword evidence="13 19" id="KW-0862">Zinc</keyword>
<dbReference type="CDD" id="cd01798">
    <property type="entry name" value="Ubl_parkin"/>
    <property type="match status" value="1"/>
</dbReference>
<evidence type="ECO:0000256" key="1">
    <source>
        <dbReference type="ARBA" id="ARBA00001798"/>
    </source>
</evidence>
<dbReference type="GO" id="GO:0005829">
    <property type="term" value="C:cytosol"/>
    <property type="evidence" value="ECO:0007669"/>
    <property type="project" value="UniProtKB-SubCell"/>
</dbReference>
<evidence type="ECO:0000259" key="21">
    <source>
        <dbReference type="PROSITE" id="PS50053"/>
    </source>
</evidence>
<dbReference type="InterPro" id="IPR000626">
    <property type="entry name" value="Ubiquitin-like_dom"/>
</dbReference>
<comment type="catalytic activity">
    <reaction evidence="1 19">
        <text>[E2 ubiquitin-conjugating enzyme]-S-ubiquitinyl-L-cysteine + [acceptor protein]-L-lysine = [E2 ubiquitin-conjugating enzyme]-L-cysteine + [acceptor protein]-N(6)-ubiquitinyl-L-lysine.</text>
        <dbReference type="EC" id="2.3.2.31"/>
    </reaction>
</comment>
<keyword evidence="16 19" id="KW-0496">Mitochondrion</keyword>
<dbReference type="InterPro" id="IPR054694">
    <property type="entry name" value="Parkin-like_IBR"/>
</dbReference>
<dbReference type="CDD" id="cd20340">
    <property type="entry name" value="BRcat_RBR_parkin"/>
    <property type="match status" value="1"/>
</dbReference>
<dbReference type="EnsemblMetazoa" id="XM_021049905.1">
    <property type="protein sequence ID" value="XP_020905564.1"/>
    <property type="gene ID" value="LOC110243769"/>
</dbReference>
<evidence type="ECO:0000256" key="15">
    <source>
        <dbReference type="ARBA" id="ARBA00023006"/>
    </source>
</evidence>
<dbReference type="InterPro" id="IPR047536">
    <property type="entry name" value="Rcat_RBR_parkin"/>
</dbReference>
<dbReference type="InterPro" id="IPR047534">
    <property type="entry name" value="BRcat_RBR_parkin"/>
</dbReference>
<dbReference type="SUPFAM" id="SSF54236">
    <property type="entry name" value="Ubiquitin-like"/>
    <property type="match status" value="1"/>
</dbReference>
<organism evidence="23 24">
    <name type="scientific">Exaiptasia diaphana</name>
    <name type="common">Tropical sea anemone</name>
    <name type="synonym">Aiptasia pulchella</name>
    <dbReference type="NCBI Taxonomy" id="2652724"/>
    <lineage>
        <taxon>Eukaryota</taxon>
        <taxon>Metazoa</taxon>
        <taxon>Cnidaria</taxon>
        <taxon>Anthozoa</taxon>
        <taxon>Hexacorallia</taxon>
        <taxon>Actiniaria</taxon>
        <taxon>Aiptasiidae</taxon>
        <taxon>Exaiptasia</taxon>
    </lineage>
</organism>
<dbReference type="GO" id="GO:0008270">
    <property type="term" value="F:zinc ion binding"/>
    <property type="evidence" value="ECO:0007669"/>
    <property type="project" value="UniProtKB-KW"/>
</dbReference>
<dbReference type="Proteomes" id="UP000887567">
    <property type="component" value="Unplaced"/>
</dbReference>
<dbReference type="KEGG" id="epa:110243769"/>
<evidence type="ECO:0000256" key="8">
    <source>
        <dbReference type="ARBA" id="ARBA00022679"/>
    </source>
</evidence>
<dbReference type="PROSITE" id="PS51873">
    <property type="entry name" value="TRIAD"/>
    <property type="match status" value="1"/>
</dbReference>
<evidence type="ECO:0000256" key="3">
    <source>
        <dbReference type="ARBA" id="ARBA00004514"/>
    </source>
</evidence>
<name>A0A913XJX3_EXADI</name>
<keyword evidence="8" id="KW-0808">Transferase</keyword>
<dbReference type="PIRSF" id="PIRSF037880">
    <property type="entry name" value="Parkin"/>
    <property type="match status" value="1"/>
</dbReference>
<evidence type="ECO:0000256" key="11">
    <source>
        <dbReference type="ARBA" id="ARBA00022771"/>
    </source>
</evidence>
<reference evidence="23" key="1">
    <citation type="submission" date="2022-11" db="UniProtKB">
        <authorList>
            <consortium name="EnsemblMetazoa"/>
        </authorList>
    </citation>
    <scope>IDENTIFICATION</scope>
</reference>
<dbReference type="InterPro" id="IPR029071">
    <property type="entry name" value="Ubiquitin-like_domsf"/>
</dbReference>
<dbReference type="SMART" id="SM00213">
    <property type="entry name" value="UBQ"/>
    <property type="match status" value="1"/>
</dbReference>
<dbReference type="InterPro" id="IPR044066">
    <property type="entry name" value="TRIAD_supradom"/>
</dbReference>
<dbReference type="SUPFAM" id="SSF57850">
    <property type="entry name" value="RING/U-box"/>
    <property type="match status" value="1"/>
</dbReference>
<dbReference type="Gene3D" id="3.10.20.90">
    <property type="entry name" value="Phosphatidylinositol 3-kinase Catalytic Subunit, Chain A, domain 1"/>
    <property type="match status" value="1"/>
</dbReference>
<dbReference type="Pfam" id="PF22605">
    <property type="entry name" value="IBR_2"/>
    <property type="match status" value="1"/>
</dbReference>
<dbReference type="CDD" id="cd16627">
    <property type="entry name" value="RING-HC_RBR_parkin"/>
    <property type="match status" value="1"/>
</dbReference>
<keyword evidence="6" id="KW-0963">Cytoplasm</keyword>
<feature type="domain" description="RING-type" evidence="22">
    <location>
        <begin position="205"/>
        <end position="440"/>
    </location>
</feature>
<dbReference type="CDD" id="cd20357">
    <property type="entry name" value="Rcat_RBR_parkin"/>
    <property type="match status" value="1"/>
</dbReference>
<evidence type="ECO:0000256" key="14">
    <source>
        <dbReference type="ARBA" id="ARBA00022843"/>
    </source>
</evidence>
<dbReference type="GO" id="GO:0061630">
    <property type="term" value="F:ubiquitin protein ligase activity"/>
    <property type="evidence" value="ECO:0007669"/>
    <property type="project" value="UniProtKB-EC"/>
</dbReference>
<keyword evidence="15 19" id="KW-0072">Autophagy</keyword>
<evidence type="ECO:0000256" key="6">
    <source>
        <dbReference type="ARBA" id="ARBA00022490"/>
    </source>
</evidence>
<dbReference type="GO" id="GO:0000151">
    <property type="term" value="C:ubiquitin ligase complex"/>
    <property type="evidence" value="ECO:0007669"/>
    <property type="project" value="UniProtKB-UniRule"/>
</dbReference>
<feature type="active site" evidence="20">
    <location>
        <position position="408"/>
    </location>
</feature>
<dbReference type="EC" id="2.3.2.31" evidence="5 19"/>
<keyword evidence="11" id="KW-0863">Zinc-finger</keyword>
<keyword evidence="24" id="KW-1185">Reference proteome</keyword>
<feature type="domain" description="Ubiquitin-like" evidence="21">
    <location>
        <begin position="5"/>
        <end position="80"/>
    </location>
</feature>
<evidence type="ECO:0000259" key="22">
    <source>
        <dbReference type="PROSITE" id="PS51873"/>
    </source>
</evidence>
<comment type="subcellular location">
    <subcellularLocation>
        <location evidence="3">Cytoplasm</location>
        <location evidence="3">Cytosol</location>
    </subcellularLocation>
    <subcellularLocation>
        <location evidence="2 19">Mitochondrion</location>
    </subcellularLocation>
</comment>
<evidence type="ECO:0000256" key="12">
    <source>
        <dbReference type="ARBA" id="ARBA00022786"/>
    </source>
</evidence>
<dbReference type="InterPro" id="IPR003977">
    <property type="entry name" value="Parkin"/>
</dbReference>
<dbReference type="CDD" id="cd21382">
    <property type="entry name" value="RING0_parkin"/>
    <property type="match status" value="1"/>
</dbReference>
<keyword evidence="9 19" id="KW-0479">Metal-binding</keyword>
<evidence type="ECO:0000256" key="2">
    <source>
        <dbReference type="ARBA" id="ARBA00004173"/>
    </source>
</evidence>
<dbReference type="GO" id="GO:0009893">
    <property type="term" value="P:positive regulation of metabolic process"/>
    <property type="evidence" value="ECO:0007669"/>
    <property type="project" value="UniProtKB-ARBA"/>
</dbReference>
<evidence type="ECO:0000256" key="7">
    <source>
        <dbReference type="ARBA" id="ARBA00022553"/>
    </source>
</evidence>
<sequence>MAQRFHIFVRYNSSTNIPVQVDLTWTISRLKQEIARQQKVDPSGIRIIFAGRELKDDVVLKDCEIPNQSIIHAVQGGATGISVDATTVPLSSITLNDEGGTSPIDSIPGPSAARPAQYYVYCRECKGVKPGKLRVGCTMCKEGTLVLNQDPQGWEDVLQRGRIKGVCQKSGCHGKTAEFYFKCGTHRASEGERSVALYLIRTNIRNVPCLACQEIMDPVLVFPCDVGHAMCLECFGMYCETRLNDRQFVQNENIGYTLPCPGDTDSCSSAFIEEAHHFRVLGQNQYERYQRFGTEEYVLQTGGVLCPGPGCGMGLYPPAGSRTIRCEGGCRGEFCRQCKEAYQRGHVCPTQRSQPTAEAARQSRYQVSADSARRARWEQEEEEARSLIQQISKNCPKCKVATEKSGGCNHMTCTRCKYEWCWLCCIRWNPECQSNHWFMQERRRGRR</sequence>
<evidence type="ECO:0000313" key="23">
    <source>
        <dbReference type="EnsemblMetazoa" id="XP_020905564.1"/>
    </source>
</evidence>
<evidence type="ECO:0000313" key="24">
    <source>
        <dbReference type="Proteomes" id="UP000887567"/>
    </source>
</evidence>
<dbReference type="PROSITE" id="PS50053">
    <property type="entry name" value="UBIQUITIN_2"/>
    <property type="match status" value="1"/>
</dbReference>
<keyword evidence="7" id="KW-0597">Phosphoprotein</keyword>
<dbReference type="InterPro" id="IPR002867">
    <property type="entry name" value="IBR_dom"/>
</dbReference>
<dbReference type="Pfam" id="PF17978">
    <property type="entry name" value="zf-RING_14"/>
    <property type="match status" value="1"/>
</dbReference>
<dbReference type="InterPro" id="IPR047535">
    <property type="entry name" value="RING-HC_RBR_parkin"/>
</dbReference>
<dbReference type="AlphaFoldDB" id="A0A913XJX3"/>
<dbReference type="GO" id="GO:0016567">
    <property type="term" value="P:protein ubiquitination"/>
    <property type="evidence" value="ECO:0007669"/>
    <property type="project" value="UniProtKB-UniRule"/>
</dbReference>
<evidence type="ECO:0000256" key="9">
    <source>
        <dbReference type="ARBA" id="ARBA00022723"/>
    </source>
</evidence>
<dbReference type="Gene3D" id="1.20.120.1750">
    <property type="match status" value="1"/>
</dbReference>
<dbReference type="PRINTS" id="PR01475">
    <property type="entry name" value="PARKIN"/>
</dbReference>
<evidence type="ECO:0000256" key="13">
    <source>
        <dbReference type="ARBA" id="ARBA00022833"/>
    </source>
</evidence>
<dbReference type="RefSeq" id="XP_020905564.1">
    <property type="nucleotide sequence ID" value="XM_021049905.1"/>
</dbReference>
<accession>A0A913XJX3</accession>